<keyword evidence="2" id="KW-1185">Reference proteome</keyword>
<dbReference type="AlphaFoldDB" id="M1D9I5"/>
<name>M1D9I5_SOLTU</name>
<reference evidence="2" key="1">
    <citation type="journal article" date="2011" name="Nature">
        <title>Genome sequence and analysis of the tuber crop potato.</title>
        <authorList>
            <consortium name="The Potato Genome Sequencing Consortium"/>
        </authorList>
    </citation>
    <scope>NUCLEOTIDE SEQUENCE [LARGE SCALE GENOMIC DNA]</scope>
    <source>
        <strain evidence="2">cv. DM1-3 516 R44</strain>
    </source>
</reference>
<dbReference type="PaxDb" id="4113-PGSC0003DMT400085446"/>
<dbReference type="EnsemblPlants" id="PGSC0003DMT400085446">
    <property type="protein sequence ID" value="PGSC0003DMT400085446"/>
    <property type="gene ID" value="PGSC0003DMG400035017"/>
</dbReference>
<dbReference type="Proteomes" id="UP000011115">
    <property type="component" value="Unassembled WGS sequence"/>
</dbReference>
<evidence type="ECO:0000313" key="1">
    <source>
        <dbReference type="EnsemblPlants" id="PGSC0003DMT400085446"/>
    </source>
</evidence>
<dbReference type="HOGENOM" id="CLU_1597374_0_0_1"/>
<reference evidence="1" key="2">
    <citation type="submission" date="2015-06" db="UniProtKB">
        <authorList>
            <consortium name="EnsemblPlants"/>
        </authorList>
    </citation>
    <scope>IDENTIFICATION</scope>
    <source>
        <strain evidence="1">DM1-3 516 R44</strain>
    </source>
</reference>
<organism evidence="1 2">
    <name type="scientific">Solanum tuberosum</name>
    <name type="common">Potato</name>
    <dbReference type="NCBI Taxonomy" id="4113"/>
    <lineage>
        <taxon>Eukaryota</taxon>
        <taxon>Viridiplantae</taxon>
        <taxon>Streptophyta</taxon>
        <taxon>Embryophyta</taxon>
        <taxon>Tracheophyta</taxon>
        <taxon>Spermatophyta</taxon>
        <taxon>Magnoliopsida</taxon>
        <taxon>eudicotyledons</taxon>
        <taxon>Gunneridae</taxon>
        <taxon>Pentapetalae</taxon>
        <taxon>asterids</taxon>
        <taxon>lamiids</taxon>
        <taxon>Solanales</taxon>
        <taxon>Solanaceae</taxon>
        <taxon>Solanoideae</taxon>
        <taxon>Solaneae</taxon>
        <taxon>Solanum</taxon>
    </lineage>
</organism>
<proteinExistence type="predicted"/>
<accession>M1D9I5</accession>
<dbReference type="InParanoid" id="M1D9I5"/>
<sequence>MVHVPGASVWSRTSVPGVTLEGTVVPHPPEVSTGVSARKVRTAAWNPQAYEGIEGSLGVVFLSEFDLLPLPLSPATFGLTISAKHREKVKKIVKQKHRKSVADRLAEPVGESPTRFRELDRVHRKDWFKSFGRSAMGKALWLIAYNIRRARFNSPKVTVRKGFRGQD</sequence>
<dbReference type="Gramene" id="PGSC0003DMT400085446">
    <property type="protein sequence ID" value="PGSC0003DMT400085446"/>
    <property type="gene ID" value="PGSC0003DMG400035017"/>
</dbReference>
<evidence type="ECO:0000313" key="2">
    <source>
        <dbReference type="Proteomes" id="UP000011115"/>
    </source>
</evidence>
<protein>
    <submittedName>
        <fullName evidence="1">Uncharacterized protein</fullName>
    </submittedName>
</protein>